<evidence type="ECO:0000256" key="5">
    <source>
        <dbReference type="SAM" id="MobiDB-lite"/>
    </source>
</evidence>
<dbReference type="Pfam" id="PF09507">
    <property type="entry name" value="CDC27"/>
    <property type="match status" value="1"/>
</dbReference>
<comment type="caution">
    <text evidence="6">The sequence shown here is derived from an EMBL/GenBank/DDBJ whole genome shotgun (WGS) entry which is preliminary data.</text>
</comment>
<reference evidence="6" key="1">
    <citation type="submission" date="2022-12" db="EMBL/GenBank/DDBJ databases">
        <title>Chromosome-level genome assembly of the bean flower thrips Megalurothrips usitatus.</title>
        <authorList>
            <person name="Ma L."/>
            <person name="Liu Q."/>
            <person name="Li H."/>
            <person name="Cai W."/>
        </authorList>
    </citation>
    <scope>NUCLEOTIDE SEQUENCE</scope>
    <source>
        <strain evidence="6">Cailab_2022a</strain>
    </source>
</reference>
<sequence>MDGSSEEMFLQNLEEFVLDEDKIVTYKWLSKTLNIHVNQSKQLLFAFCSNKSRQESVTATYLLAGRLRSTGENHVTVIGEEKYLEVKSSFDSLTSEHVYSVQKVRKTPSQSILYTADSQTVDVKEDGITRLGAIRCKESVRRAAEELALLRINVPLPSSAPAVSKAKQPAPAPVKEPERVSPKKSPVKSDKIGKDAAGKDSKAKGGLAAMFAAQTSKASGKATAAPAKATKDSKQKRSRTKDKKEKDDPKKRKRIVVQESDSSDDDMFAGEEEEEEKAPSREPSPVPVLEAQALESDDDEIVPPTPTVESNNSNGRRRRKRKVTKDKTFMDDDGYVVTEKVTEYESYSESDTENTEAKKMKEPPVSSSNSNNKESTSSGKNKSEKAKAQTKKASPVKKSPMKNKQQSLMNFFKKKE</sequence>
<keyword evidence="7" id="KW-1185">Reference proteome</keyword>
<proteinExistence type="predicted"/>
<evidence type="ECO:0000256" key="2">
    <source>
        <dbReference type="ARBA" id="ARBA00017589"/>
    </source>
</evidence>
<dbReference type="GO" id="GO:0006271">
    <property type="term" value="P:DNA strand elongation involved in DNA replication"/>
    <property type="evidence" value="ECO:0007669"/>
    <property type="project" value="TreeGrafter"/>
</dbReference>
<dbReference type="Gene3D" id="3.90.1030.20">
    <property type="entry name" value="DNA polymerase delta, p66 (Cdc27) subunit, wHTH domain"/>
    <property type="match status" value="1"/>
</dbReference>
<dbReference type="InterPro" id="IPR019038">
    <property type="entry name" value="POLD3"/>
</dbReference>
<accession>A0AAV7Y4P0</accession>
<dbReference type="GO" id="GO:0003887">
    <property type="term" value="F:DNA-directed DNA polymerase activity"/>
    <property type="evidence" value="ECO:0007669"/>
    <property type="project" value="TreeGrafter"/>
</dbReference>
<dbReference type="AlphaFoldDB" id="A0AAV7Y4P0"/>
<name>A0AAV7Y4P0_9NEOP</name>
<evidence type="ECO:0000256" key="3">
    <source>
        <dbReference type="ARBA" id="ARBA00022705"/>
    </source>
</evidence>
<dbReference type="PANTHER" id="PTHR17598:SF13">
    <property type="entry name" value="DNA POLYMERASE DELTA SUBUNIT 3"/>
    <property type="match status" value="1"/>
</dbReference>
<keyword evidence="3" id="KW-0235">DNA replication</keyword>
<protein>
    <recommendedName>
        <fullName evidence="2">DNA polymerase delta subunit 3</fullName>
    </recommendedName>
</protein>
<evidence type="ECO:0000313" key="6">
    <source>
        <dbReference type="EMBL" id="KAJ1531577.1"/>
    </source>
</evidence>
<feature type="region of interest" description="Disordered" evidence="5">
    <location>
        <begin position="159"/>
        <end position="416"/>
    </location>
</feature>
<dbReference type="PANTHER" id="PTHR17598">
    <property type="entry name" value="DNA POLYMERASE DELTA SUBUNIT 3"/>
    <property type="match status" value="1"/>
</dbReference>
<feature type="compositionally biased region" description="Low complexity" evidence="5">
    <location>
        <begin position="366"/>
        <end position="380"/>
    </location>
</feature>
<dbReference type="GO" id="GO:0043625">
    <property type="term" value="C:delta DNA polymerase complex"/>
    <property type="evidence" value="ECO:0007669"/>
    <property type="project" value="InterPro"/>
</dbReference>
<evidence type="ECO:0000256" key="1">
    <source>
        <dbReference type="ARBA" id="ARBA00004123"/>
    </source>
</evidence>
<dbReference type="FunFam" id="3.90.1030.20:FF:000002">
    <property type="entry name" value="DNA polymerase delta subunit"/>
    <property type="match status" value="1"/>
</dbReference>
<dbReference type="GO" id="GO:0006297">
    <property type="term" value="P:nucleotide-excision repair, DNA gap filling"/>
    <property type="evidence" value="ECO:0007669"/>
    <property type="project" value="TreeGrafter"/>
</dbReference>
<organism evidence="6 7">
    <name type="scientific">Megalurothrips usitatus</name>
    <name type="common">bean blossom thrips</name>
    <dbReference type="NCBI Taxonomy" id="439358"/>
    <lineage>
        <taxon>Eukaryota</taxon>
        <taxon>Metazoa</taxon>
        <taxon>Ecdysozoa</taxon>
        <taxon>Arthropoda</taxon>
        <taxon>Hexapoda</taxon>
        <taxon>Insecta</taxon>
        <taxon>Pterygota</taxon>
        <taxon>Neoptera</taxon>
        <taxon>Paraneoptera</taxon>
        <taxon>Thysanoptera</taxon>
        <taxon>Terebrantia</taxon>
        <taxon>Thripoidea</taxon>
        <taxon>Thripidae</taxon>
        <taxon>Megalurothrips</taxon>
    </lineage>
</organism>
<dbReference type="GO" id="GO:1904161">
    <property type="term" value="P:DNA synthesis involved in UV-damage excision repair"/>
    <property type="evidence" value="ECO:0007669"/>
    <property type="project" value="TreeGrafter"/>
</dbReference>
<dbReference type="InterPro" id="IPR041913">
    <property type="entry name" value="POLD3_sf"/>
</dbReference>
<gene>
    <name evidence="6" type="ORF">ONE63_000249</name>
</gene>
<dbReference type="Proteomes" id="UP001075354">
    <property type="component" value="Chromosome 1"/>
</dbReference>
<dbReference type="EMBL" id="JAPTSV010000001">
    <property type="protein sequence ID" value="KAJ1531577.1"/>
    <property type="molecule type" value="Genomic_DNA"/>
</dbReference>
<keyword evidence="4" id="KW-0539">Nucleus</keyword>
<feature type="compositionally biased region" description="Basic and acidic residues" evidence="5">
    <location>
        <begin position="175"/>
        <end position="203"/>
    </location>
</feature>
<evidence type="ECO:0000313" key="7">
    <source>
        <dbReference type="Proteomes" id="UP001075354"/>
    </source>
</evidence>
<feature type="compositionally biased region" description="Low complexity" evidence="5">
    <location>
        <begin position="204"/>
        <end position="228"/>
    </location>
</feature>
<evidence type="ECO:0000256" key="4">
    <source>
        <dbReference type="ARBA" id="ARBA00023242"/>
    </source>
</evidence>
<feature type="compositionally biased region" description="Acidic residues" evidence="5">
    <location>
        <begin position="261"/>
        <end position="276"/>
    </location>
</feature>
<feature type="compositionally biased region" description="Basic residues" evidence="5">
    <location>
        <begin position="315"/>
        <end position="324"/>
    </location>
</feature>
<comment type="subcellular location">
    <subcellularLocation>
        <location evidence="1">Nucleus</location>
    </subcellularLocation>
</comment>